<reference evidence="1" key="1">
    <citation type="journal article" date="2014" name="Int. J. Syst. Evol. Microbiol.">
        <title>Complete genome sequence of Corynebacterium casei LMG S-19264T (=DSM 44701T), isolated from a smear-ripened cheese.</title>
        <authorList>
            <consortium name="US DOE Joint Genome Institute (JGI-PGF)"/>
            <person name="Walter F."/>
            <person name="Albersmeier A."/>
            <person name="Kalinowski J."/>
            <person name="Ruckert C."/>
        </authorList>
    </citation>
    <scope>NUCLEOTIDE SEQUENCE</scope>
    <source>
        <strain evidence="1">CGMCC 4.5737</strain>
    </source>
</reference>
<dbReference type="AlphaFoldDB" id="A0A8J3C698"/>
<reference evidence="1" key="2">
    <citation type="submission" date="2020-09" db="EMBL/GenBank/DDBJ databases">
        <authorList>
            <person name="Sun Q."/>
            <person name="Zhou Y."/>
        </authorList>
    </citation>
    <scope>NUCLEOTIDE SEQUENCE</scope>
    <source>
        <strain evidence="1">CGMCC 4.5737</strain>
    </source>
</reference>
<organism evidence="1 2">
    <name type="scientific">Longimycelium tulufanense</name>
    <dbReference type="NCBI Taxonomy" id="907463"/>
    <lineage>
        <taxon>Bacteria</taxon>
        <taxon>Bacillati</taxon>
        <taxon>Actinomycetota</taxon>
        <taxon>Actinomycetes</taxon>
        <taxon>Pseudonocardiales</taxon>
        <taxon>Pseudonocardiaceae</taxon>
        <taxon>Longimycelium</taxon>
    </lineage>
</organism>
<keyword evidence="2" id="KW-1185">Reference proteome</keyword>
<accession>A0A8J3C698</accession>
<proteinExistence type="predicted"/>
<comment type="caution">
    <text evidence="1">The sequence shown here is derived from an EMBL/GenBank/DDBJ whole genome shotgun (WGS) entry which is preliminary data.</text>
</comment>
<name>A0A8J3C698_9PSEU</name>
<dbReference type="Proteomes" id="UP000637578">
    <property type="component" value="Unassembled WGS sequence"/>
</dbReference>
<evidence type="ECO:0000313" key="2">
    <source>
        <dbReference type="Proteomes" id="UP000637578"/>
    </source>
</evidence>
<evidence type="ECO:0000313" key="1">
    <source>
        <dbReference type="EMBL" id="GGM38576.1"/>
    </source>
</evidence>
<dbReference type="RefSeq" id="WP_189053742.1">
    <property type="nucleotide sequence ID" value="NZ_BMMK01000002.1"/>
</dbReference>
<protein>
    <submittedName>
        <fullName evidence="1">Uncharacterized protein</fullName>
    </submittedName>
</protein>
<gene>
    <name evidence="1" type="ORF">GCM10012275_06920</name>
</gene>
<sequence>MTGPLVPWVWLVNTYDEQAHGYPIDEIGDLRRPRYTAECGLLLAPSAVLRPGLPIGEWGCPLCLVKVGMQLRPRPPCYVNDLDRPAPTVPLDEFALASLGCGEHAGHRNGQAADR</sequence>
<dbReference type="EMBL" id="BMMK01000002">
    <property type="protein sequence ID" value="GGM38576.1"/>
    <property type="molecule type" value="Genomic_DNA"/>
</dbReference>